<comment type="similarity">
    <text evidence="2">Belongs to the outer membrane factor (OMF) (TC 1.B.17) family.</text>
</comment>
<dbReference type="AlphaFoldDB" id="A0A838LAA6"/>
<feature type="region of interest" description="Disordered" evidence="8">
    <location>
        <begin position="459"/>
        <end position="487"/>
    </location>
</feature>
<keyword evidence="9" id="KW-0732">Signal</keyword>
<evidence type="ECO:0000313" key="11">
    <source>
        <dbReference type="Proteomes" id="UP000570166"/>
    </source>
</evidence>
<keyword evidence="3" id="KW-0813">Transport</keyword>
<dbReference type="Gene3D" id="1.20.1600.10">
    <property type="entry name" value="Outer membrane efflux proteins (OEP)"/>
    <property type="match status" value="1"/>
</dbReference>
<dbReference type="EMBL" id="JACEIB010000026">
    <property type="protein sequence ID" value="MBA2935645.1"/>
    <property type="molecule type" value="Genomic_DNA"/>
</dbReference>
<keyword evidence="5" id="KW-0812">Transmembrane</keyword>
<keyword evidence="11" id="KW-1185">Reference proteome</keyword>
<evidence type="ECO:0000256" key="6">
    <source>
        <dbReference type="ARBA" id="ARBA00023136"/>
    </source>
</evidence>
<keyword evidence="6" id="KW-0472">Membrane</keyword>
<dbReference type="GO" id="GO:0009279">
    <property type="term" value="C:cell outer membrane"/>
    <property type="evidence" value="ECO:0007669"/>
    <property type="project" value="UniProtKB-SubCell"/>
</dbReference>
<proteinExistence type="inferred from homology"/>
<dbReference type="PANTHER" id="PTHR30026:SF22">
    <property type="entry name" value="OUTER MEMBRANE EFFLUX PROTEIN"/>
    <property type="match status" value="1"/>
</dbReference>
<dbReference type="InterPro" id="IPR051906">
    <property type="entry name" value="TolC-like"/>
</dbReference>
<dbReference type="GO" id="GO:0015288">
    <property type="term" value="F:porin activity"/>
    <property type="evidence" value="ECO:0007669"/>
    <property type="project" value="TreeGrafter"/>
</dbReference>
<evidence type="ECO:0000256" key="7">
    <source>
        <dbReference type="ARBA" id="ARBA00023237"/>
    </source>
</evidence>
<name>A0A838LAA6_9SPHN</name>
<evidence type="ECO:0000313" key="10">
    <source>
        <dbReference type="EMBL" id="MBA2935645.1"/>
    </source>
</evidence>
<dbReference type="Proteomes" id="UP000570166">
    <property type="component" value="Unassembled WGS sequence"/>
</dbReference>
<evidence type="ECO:0000256" key="9">
    <source>
        <dbReference type="SAM" id="SignalP"/>
    </source>
</evidence>
<evidence type="ECO:0000256" key="5">
    <source>
        <dbReference type="ARBA" id="ARBA00022692"/>
    </source>
</evidence>
<dbReference type="InterPro" id="IPR010130">
    <property type="entry name" value="T1SS_OMP_TolC"/>
</dbReference>
<dbReference type="NCBIfam" id="TIGR01844">
    <property type="entry name" value="type_I_sec_TolC"/>
    <property type="match status" value="1"/>
</dbReference>
<evidence type="ECO:0000256" key="8">
    <source>
        <dbReference type="SAM" id="MobiDB-lite"/>
    </source>
</evidence>
<evidence type="ECO:0000256" key="4">
    <source>
        <dbReference type="ARBA" id="ARBA00022452"/>
    </source>
</evidence>
<keyword evidence="4" id="KW-1134">Transmembrane beta strand</keyword>
<evidence type="ECO:0000256" key="1">
    <source>
        <dbReference type="ARBA" id="ARBA00004442"/>
    </source>
</evidence>
<comment type="subcellular location">
    <subcellularLocation>
        <location evidence="1">Cell outer membrane</location>
    </subcellularLocation>
</comment>
<reference evidence="10 11" key="1">
    <citation type="submission" date="2020-07" db="EMBL/GenBank/DDBJ databases">
        <authorList>
            <person name="Sun Q."/>
        </authorList>
    </citation>
    <scope>NUCLEOTIDE SEQUENCE [LARGE SCALE GENOMIC DNA]</scope>
    <source>
        <strain evidence="10 11">CGMCC 1.13654</strain>
    </source>
</reference>
<sequence>MVRVSVKAGAAWMALATGLMLPQAASATTLSEALVAAYQGNPTLTGARAQLRATDEQSAIARAQGRPTLGVSAGLTQGVDNLRKFQSFNQQVTAGAQLSVPLYQGGRVRNAVKAADARVDSGRQSLRSTEGQVFVQAVTAYMDVLRDRAIVGLNENNVKVLQTNLEATSDQFQAGTLTRTDVAQSQARLLDGQAQLTTARSNLVASEENYRRIIGGSPTALDQPPPLPMLPANPDQAEDTAVANNPDIAAAAASVRAAHIDVATARASRMPTISAQANNNYLRDTQGASSIYTSAQSLVGDSSSVGVTLNLPLYQGGGPSAQIRQAQDFEQAAMETQTETERQVVANARSAYSSYQATLDVIKSSQEALKANTLALEGVQAEQSAGLRQVLDVLNAEQEKLNSEVTLVSAQHDSYVAGFQLLEAMGLVNYQHLGLEGGALYDPTVNYRRAKHAISDWEENPRPQPIAKPVYGPLMVPENPPVTPAGN</sequence>
<dbReference type="SUPFAM" id="SSF56954">
    <property type="entry name" value="Outer membrane efflux proteins (OEP)"/>
    <property type="match status" value="1"/>
</dbReference>
<comment type="caution">
    <text evidence="10">The sequence shown here is derived from an EMBL/GenBank/DDBJ whole genome shotgun (WGS) entry which is preliminary data.</text>
</comment>
<evidence type="ECO:0000256" key="3">
    <source>
        <dbReference type="ARBA" id="ARBA00022448"/>
    </source>
</evidence>
<accession>A0A838LAA6</accession>
<dbReference type="GO" id="GO:0015562">
    <property type="term" value="F:efflux transmembrane transporter activity"/>
    <property type="evidence" value="ECO:0007669"/>
    <property type="project" value="InterPro"/>
</dbReference>
<evidence type="ECO:0000256" key="2">
    <source>
        <dbReference type="ARBA" id="ARBA00007613"/>
    </source>
</evidence>
<protein>
    <submittedName>
        <fullName evidence="10">TolC family outer membrane protein</fullName>
    </submittedName>
</protein>
<keyword evidence="7" id="KW-0998">Cell outer membrane</keyword>
<feature type="compositionally biased region" description="Pro residues" evidence="8">
    <location>
        <begin position="478"/>
        <end position="487"/>
    </location>
</feature>
<organism evidence="10 11">
    <name type="scientific">Sphingomonas chungangi</name>
    <dbReference type="NCBI Taxonomy" id="2683589"/>
    <lineage>
        <taxon>Bacteria</taxon>
        <taxon>Pseudomonadati</taxon>
        <taxon>Pseudomonadota</taxon>
        <taxon>Alphaproteobacteria</taxon>
        <taxon>Sphingomonadales</taxon>
        <taxon>Sphingomonadaceae</taxon>
        <taxon>Sphingomonas</taxon>
    </lineage>
</organism>
<feature type="chain" id="PRO_5032348294" evidence="9">
    <location>
        <begin position="28"/>
        <end position="487"/>
    </location>
</feature>
<dbReference type="InterPro" id="IPR003423">
    <property type="entry name" value="OMP_efflux"/>
</dbReference>
<dbReference type="Pfam" id="PF02321">
    <property type="entry name" value="OEP"/>
    <property type="match status" value="2"/>
</dbReference>
<feature type="signal peptide" evidence="9">
    <location>
        <begin position="1"/>
        <end position="27"/>
    </location>
</feature>
<dbReference type="PANTHER" id="PTHR30026">
    <property type="entry name" value="OUTER MEMBRANE PROTEIN TOLC"/>
    <property type="match status" value="1"/>
</dbReference>
<dbReference type="GO" id="GO:1990281">
    <property type="term" value="C:efflux pump complex"/>
    <property type="evidence" value="ECO:0007669"/>
    <property type="project" value="TreeGrafter"/>
</dbReference>
<gene>
    <name evidence="10" type="ORF">HZF05_16290</name>
</gene>